<dbReference type="RefSeq" id="WP_183221318.1">
    <property type="nucleotide sequence ID" value="NZ_BMPW01000005.1"/>
</dbReference>
<name>A0A7W5AHC4_9ACTN</name>
<dbReference type="EMBL" id="JACHXF010000007">
    <property type="protein sequence ID" value="MBB3096090.1"/>
    <property type="molecule type" value="Genomic_DNA"/>
</dbReference>
<evidence type="ECO:0000313" key="3">
    <source>
        <dbReference type="Proteomes" id="UP000590749"/>
    </source>
</evidence>
<organism evidence="2 3">
    <name type="scientific">Actinoplanes campanulatus</name>
    <dbReference type="NCBI Taxonomy" id="113559"/>
    <lineage>
        <taxon>Bacteria</taxon>
        <taxon>Bacillati</taxon>
        <taxon>Actinomycetota</taxon>
        <taxon>Actinomycetes</taxon>
        <taxon>Micromonosporales</taxon>
        <taxon>Micromonosporaceae</taxon>
        <taxon>Actinoplanes</taxon>
    </lineage>
</organism>
<sequence length="60" mass="7034">MSTAVRNAIGFVARLRRPAPASPDRRSEPQVDFDFDFDFDDTDDDREFETDEFDPHFPRP</sequence>
<evidence type="ECO:0000313" key="2">
    <source>
        <dbReference type="EMBL" id="MBB3096090.1"/>
    </source>
</evidence>
<protein>
    <submittedName>
        <fullName evidence="2">Uncharacterized protein</fullName>
    </submittedName>
</protein>
<proteinExistence type="predicted"/>
<evidence type="ECO:0000256" key="1">
    <source>
        <dbReference type="SAM" id="MobiDB-lite"/>
    </source>
</evidence>
<feature type="compositionally biased region" description="Acidic residues" evidence="1">
    <location>
        <begin position="31"/>
        <end position="52"/>
    </location>
</feature>
<dbReference type="Proteomes" id="UP000590749">
    <property type="component" value="Unassembled WGS sequence"/>
</dbReference>
<reference evidence="2 3" key="1">
    <citation type="submission" date="2020-08" db="EMBL/GenBank/DDBJ databases">
        <title>Genomic Encyclopedia of Type Strains, Phase III (KMG-III): the genomes of soil and plant-associated and newly described type strains.</title>
        <authorList>
            <person name="Whitman W."/>
        </authorList>
    </citation>
    <scope>NUCLEOTIDE SEQUENCE [LARGE SCALE GENOMIC DNA]</scope>
    <source>
        <strain evidence="2 3">CECT 3287</strain>
    </source>
</reference>
<gene>
    <name evidence="2" type="ORF">FHR83_003760</name>
</gene>
<keyword evidence="3" id="KW-1185">Reference proteome</keyword>
<comment type="caution">
    <text evidence="2">The sequence shown here is derived from an EMBL/GenBank/DDBJ whole genome shotgun (WGS) entry which is preliminary data.</text>
</comment>
<feature type="region of interest" description="Disordered" evidence="1">
    <location>
        <begin position="15"/>
        <end position="60"/>
    </location>
</feature>
<accession>A0A7W5AHC4</accession>
<dbReference type="AlphaFoldDB" id="A0A7W5AHC4"/>